<keyword evidence="3" id="KW-1185">Reference proteome</keyword>
<proteinExistence type="predicted"/>
<name>A0AAV7RT70_PLEWA</name>
<reference evidence="2" key="1">
    <citation type="journal article" date="2022" name="bioRxiv">
        <title>Sequencing and chromosome-scale assembly of the giantPleurodeles waltlgenome.</title>
        <authorList>
            <person name="Brown T."/>
            <person name="Elewa A."/>
            <person name="Iarovenko S."/>
            <person name="Subramanian E."/>
            <person name="Araus A.J."/>
            <person name="Petzold A."/>
            <person name="Susuki M."/>
            <person name="Suzuki K.-i.T."/>
            <person name="Hayashi T."/>
            <person name="Toyoda A."/>
            <person name="Oliveira C."/>
            <person name="Osipova E."/>
            <person name="Leigh N.D."/>
            <person name="Simon A."/>
            <person name="Yun M.H."/>
        </authorList>
    </citation>
    <scope>NUCLEOTIDE SEQUENCE</scope>
    <source>
        <strain evidence="2">20211129_DDA</strain>
        <tissue evidence="2">Liver</tissue>
    </source>
</reference>
<protein>
    <submittedName>
        <fullName evidence="2">Uncharacterized protein</fullName>
    </submittedName>
</protein>
<accession>A0AAV7RT70</accession>
<dbReference type="AlphaFoldDB" id="A0AAV7RT70"/>
<dbReference type="EMBL" id="JANPWB010000009">
    <property type="protein sequence ID" value="KAJ1154138.1"/>
    <property type="molecule type" value="Genomic_DNA"/>
</dbReference>
<sequence>MGGLGLPVCTRGAVHRAGRSPGAYFLGRLATGIRRWGPVQAPQGLSPLLQFAAYAIGAAIGLASAQPGASRPPSSFPFPRSAGSPRRRGM</sequence>
<evidence type="ECO:0000256" key="1">
    <source>
        <dbReference type="SAM" id="MobiDB-lite"/>
    </source>
</evidence>
<feature type="compositionally biased region" description="Low complexity" evidence="1">
    <location>
        <begin position="64"/>
        <end position="84"/>
    </location>
</feature>
<evidence type="ECO:0000313" key="3">
    <source>
        <dbReference type="Proteomes" id="UP001066276"/>
    </source>
</evidence>
<dbReference type="Proteomes" id="UP001066276">
    <property type="component" value="Chromosome 5"/>
</dbReference>
<comment type="caution">
    <text evidence="2">The sequence shown here is derived from an EMBL/GenBank/DDBJ whole genome shotgun (WGS) entry which is preliminary data.</text>
</comment>
<gene>
    <name evidence="2" type="ORF">NDU88_006892</name>
</gene>
<evidence type="ECO:0000313" key="2">
    <source>
        <dbReference type="EMBL" id="KAJ1154138.1"/>
    </source>
</evidence>
<feature type="region of interest" description="Disordered" evidence="1">
    <location>
        <begin position="64"/>
        <end position="90"/>
    </location>
</feature>
<organism evidence="2 3">
    <name type="scientific">Pleurodeles waltl</name>
    <name type="common">Iberian ribbed newt</name>
    <dbReference type="NCBI Taxonomy" id="8319"/>
    <lineage>
        <taxon>Eukaryota</taxon>
        <taxon>Metazoa</taxon>
        <taxon>Chordata</taxon>
        <taxon>Craniata</taxon>
        <taxon>Vertebrata</taxon>
        <taxon>Euteleostomi</taxon>
        <taxon>Amphibia</taxon>
        <taxon>Batrachia</taxon>
        <taxon>Caudata</taxon>
        <taxon>Salamandroidea</taxon>
        <taxon>Salamandridae</taxon>
        <taxon>Pleurodelinae</taxon>
        <taxon>Pleurodeles</taxon>
    </lineage>
</organism>